<dbReference type="EMBL" id="JBHRSZ010000004">
    <property type="protein sequence ID" value="MFC3151588.1"/>
    <property type="molecule type" value="Genomic_DNA"/>
</dbReference>
<dbReference type="EC" id="1.1.1.100" evidence="4"/>
<dbReference type="InterPro" id="IPR057326">
    <property type="entry name" value="KR_dom"/>
</dbReference>
<dbReference type="InterPro" id="IPR050259">
    <property type="entry name" value="SDR"/>
</dbReference>
<proteinExistence type="inferred from homology"/>
<comment type="caution">
    <text evidence="6">The sequence shown here is derived from an EMBL/GenBank/DDBJ whole genome shotgun (WGS) entry which is preliminary data.</text>
</comment>
<sequence>MSDQKVALVTGASRGIGAAIANKLVTEGYFVIGTATSDAGAEAITGALAGKGVGKALDVSSSEAVSDFFTVLKESDQLPLIVVNNAGITDDGLALRMKEAQWQKVIETNLTGAYRVTQASLKAMTKARWGRVINVSSVVAQAGNPGQANYCAAKAGLEGMTRSLAKELANRNVTFNCVAPGFIASDMTEALNDQQKDAILNQIPMGRMGSADEVASVIAFLSSESASYITGQVIQVNGGMYLN</sequence>
<evidence type="ECO:0000313" key="7">
    <source>
        <dbReference type="Proteomes" id="UP001595476"/>
    </source>
</evidence>
<keyword evidence="4" id="KW-0443">Lipid metabolism</keyword>
<evidence type="ECO:0000256" key="3">
    <source>
        <dbReference type="ARBA" id="ARBA00023002"/>
    </source>
</evidence>
<dbReference type="NCBIfam" id="TIGR01830">
    <property type="entry name" value="3oxo_ACP_reduc"/>
    <property type="match status" value="1"/>
</dbReference>
<evidence type="ECO:0000256" key="4">
    <source>
        <dbReference type="RuleBase" id="RU366074"/>
    </source>
</evidence>
<keyword evidence="4" id="KW-0275">Fatty acid biosynthesis</keyword>
<keyword evidence="4" id="KW-0521">NADP</keyword>
<dbReference type="PANTHER" id="PTHR42879:SF2">
    <property type="entry name" value="3-OXOACYL-[ACYL-CARRIER-PROTEIN] REDUCTASE FABG"/>
    <property type="match status" value="1"/>
</dbReference>
<dbReference type="CDD" id="cd05333">
    <property type="entry name" value="BKR_SDR_c"/>
    <property type="match status" value="1"/>
</dbReference>
<comment type="pathway">
    <text evidence="4">Lipid metabolism; fatty acid biosynthesis.</text>
</comment>
<evidence type="ECO:0000313" key="6">
    <source>
        <dbReference type="EMBL" id="MFC3151588.1"/>
    </source>
</evidence>
<dbReference type="InterPro" id="IPR002347">
    <property type="entry name" value="SDR_fam"/>
</dbReference>
<dbReference type="RefSeq" id="WP_386720633.1">
    <property type="nucleotide sequence ID" value="NZ_JBHRSZ010000004.1"/>
</dbReference>
<name>A0ABV7HG55_9GAMM</name>
<comment type="function">
    <text evidence="1 4">Catalyzes the NADPH-dependent reduction of beta-ketoacyl-ACP substrates to beta-hydroxyacyl-ACP products, the first reductive step in the elongation cycle of fatty acid biosynthesis.</text>
</comment>
<dbReference type="InterPro" id="IPR036291">
    <property type="entry name" value="NAD(P)-bd_dom_sf"/>
</dbReference>
<dbReference type="Gene3D" id="3.40.50.720">
    <property type="entry name" value="NAD(P)-binding Rossmann-like Domain"/>
    <property type="match status" value="1"/>
</dbReference>
<evidence type="ECO:0000256" key="1">
    <source>
        <dbReference type="ARBA" id="ARBA00002607"/>
    </source>
</evidence>
<evidence type="ECO:0000256" key="2">
    <source>
        <dbReference type="ARBA" id="ARBA00006484"/>
    </source>
</evidence>
<organism evidence="6 7">
    <name type="scientific">Litoribrevibacter euphylliae</name>
    <dbReference type="NCBI Taxonomy" id="1834034"/>
    <lineage>
        <taxon>Bacteria</taxon>
        <taxon>Pseudomonadati</taxon>
        <taxon>Pseudomonadota</taxon>
        <taxon>Gammaproteobacteria</taxon>
        <taxon>Oceanospirillales</taxon>
        <taxon>Oceanospirillaceae</taxon>
        <taxon>Litoribrevibacter</taxon>
    </lineage>
</organism>
<keyword evidence="4" id="KW-0444">Lipid biosynthesis</keyword>
<dbReference type="Proteomes" id="UP001595476">
    <property type="component" value="Unassembled WGS sequence"/>
</dbReference>
<dbReference type="InterPro" id="IPR011284">
    <property type="entry name" value="3oxo_ACP_reduc"/>
</dbReference>
<reference evidence="7" key="1">
    <citation type="journal article" date="2019" name="Int. J. Syst. Evol. Microbiol.">
        <title>The Global Catalogue of Microorganisms (GCM) 10K type strain sequencing project: providing services to taxonomists for standard genome sequencing and annotation.</title>
        <authorList>
            <consortium name="The Broad Institute Genomics Platform"/>
            <consortium name="The Broad Institute Genome Sequencing Center for Infectious Disease"/>
            <person name="Wu L."/>
            <person name="Ma J."/>
        </authorList>
    </citation>
    <scope>NUCLEOTIDE SEQUENCE [LARGE SCALE GENOMIC DNA]</scope>
    <source>
        <strain evidence="7">KCTC 52438</strain>
    </source>
</reference>
<dbReference type="InterPro" id="IPR020904">
    <property type="entry name" value="Sc_DH/Rdtase_CS"/>
</dbReference>
<dbReference type="PRINTS" id="PR00080">
    <property type="entry name" value="SDRFAMILY"/>
</dbReference>
<feature type="domain" description="Ketoreductase" evidence="5">
    <location>
        <begin position="5"/>
        <end position="181"/>
    </location>
</feature>
<keyword evidence="7" id="KW-1185">Reference proteome</keyword>
<comment type="catalytic activity">
    <reaction evidence="4">
        <text>a (3R)-hydroxyacyl-[ACP] + NADP(+) = a 3-oxoacyl-[ACP] + NADPH + H(+)</text>
        <dbReference type="Rhea" id="RHEA:17397"/>
        <dbReference type="Rhea" id="RHEA-COMP:9916"/>
        <dbReference type="Rhea" id="RHEA-COMP:9945"/>
        <dbReference type="ChEBI" id="CHEBI:15378"/>
        <dbReference type="ChEBI" id="CHEBI:57783"/>
        <dbReference type="ChEBI" id="CHEBI:58349"/>
        <dbReference type="ChEBI" id="CHEBI:78776"/>
        <dbReference type="ChEBI" id="CHEBI:78827"/>
        <dbReference type="EC" id="1.1.1.100"/>
    </reaction>
</comment>
<keyword evidence="4" id="KW-0276">Fatty acid metabolism</keyword>
<dbReference type="SUPFAM" id="SSF51735">
    <property type="entry name" value="NAD(P)-binding Rossmann-fold domains"/>
    <property type="match status" value="1"/>
</dbReference>
<comment type="similarity">
    <text evidence="2 4">Belongs to the short-chain dehydrogenases/reductases (SDR) family.</text>
</comment>
<accession>A0ABV7HG55</accession>
<dbReference type="PANTHER" id="PTHR42879">
    <property type="entry name" value="3-OXOACYL-(ACYL-CARRIER-PROTEIN) REDUCTASE"/>
    <property type="match status" value="1"/>
</dbReference>
<dbReference type="NCBIfam" id="NF009466">
    <property type="entry name" value="PRK12826.1-2"/>
    <property type="match status" value="1"/>
</dbReference>
<gene>
    <name evidence="6" type="primary">fabG</name>
    <name evidence="6" type="ORF">ACFOEK_11165</name>
</gene>
<comment type="subunit">
    <text evidence="4">Homotetramer.</text>
</comment>
<dbReference type="GO" id="GO:0004316">
    <property type="term" value="F:3-oxoacyl-[acyl-carrier-protein] reductase (NADPH) activity"/>
    <property type="evidence" value="ECO:0007669"/>
    <property type="project" value="UniProtKB-EC"/>
</dbReference>
<evidence type="ECO:0000259" key="5">
    <source>
        <dbReference type="SMART" id="SM00822"/>
    </source>
</evidence>
<keyword evidence="3 4" id="KW-0560">Oxidoreductase</keyword>
<protein>
    <recommendedName>
        <fullName evidence="4">3-oxoacyl-[acyl-carrier-protein] reductase</fullName>
        <ecNumber evidence="4">1.1.1.100</ecNumber>
    </recommendedName>
</protein>
<dbReference type="Pfam" id="PF13561">
    <property type="entry name" value="adh_short_C2"/>
    <property type="match status" value="1"/>
</dbReference>
<dbReference type="PRINTS" id="PR00081">
    <property type="entry name" value="GDHRDH"/>
</dbReference>
<dbReference type="PROSITE" id="PS00061">
    <property type="entry name" value="ADH_SHORT"/>
    <property type="match status" value="1"/>
</dbReference>
<dbReference type="SMART" id="SM00822">
    <property type="entry name" value="PKS_KR"/>
    <property type="match status" value="1"/>
</dbReference>